<dbReference type="Pfam" id="PF13374">
    <property type="entry name" value="TPR_10"/>
    <property type="match status" value="1"/>
</dbReference>
<dbReference type="SMART" id="SM00028">
    <property type="entry name" value="TPR"/>
    <property type="match status" value="4"/>
</dbReference>
<feature type="transmembrane region" description="Helical" evidence="4">
    <location>
        <begin position="67"/>
        <end position="90"/>
    </location>
</feature>
<organism evidence="5">
    <name type="scientific">Candidatus Kentrum sp. DK</name>
    <dbReference type="NCBI Taxonomy" id="2126562"/>
    <lineage>
        <taxon>Bacteria</taxon>
        <taxon>Pseudomonadati</taxon>
        <taxon>Pseudomonadota</taxon>
        <taxon>Gammaproteobacteria</taxon>
        <taxon>Candidatus Kentrum</taxon>
    </lineage>
</organism>
<sequence>MFNLVRENSPVPPAWRDDEVVVSGDPVKIYHSRHPGMDAGTQRQGWQQSLVAALAALVHKAQGNRMFLPIMAFIRPAGFFLLFFSLGFLVGPDSHARNEGGGASSPDPVSHARPGFEGDSVPDKPITETRAGIALLGLFEGGVSEIALRNIASLPSASLPGAPVRITKESIEQLVSELQRAGLVSVREIPVSTGALRFIAGEDKPLRETFHEKQQIAFYRFASAVIAHAEKWRASEEGNGYHRRYRDFYYGLAGRLYHLDFRDPGSARAIAERELPNLRSALRGMRDARDPRATVFAIWVEHFLHLLGQREAGFALLGKVENTFEKSIDGVRGPLTRIAFLIALRQGERLMAQSRYRDAESLFRVLLRRVEQDIAYGGSEAVHDRAMTLSRLGRSLWRQGRPDAASERYREALVVLTGPDPEDYRVRWQTGSVRAELADALMLSAQHDRARMEYEKSLAIKQEIGGDPQGEGIIARQLGALALRRGEYEDARERYQAALEKFRQTGESRDLADMHHQLGTVLRKMAGSRKQEAPDNGLLTQAEAHYRQAFQIRDSLGDRIEAAQSAGQLALVFASVHRYADAEDWYRRSIALGERAGEKQALPARYNALAALLRKRYEEKRQDPSGDRGPVPHGDRDLLAEAEQWANKALRLQEGGEDSASEIWKTYGTLAAIATARAEQDRAMGREADAEEHDHTARRWRARERKSYVEFPGHWLAMQSRWAPIVMAIRVGVRGDKATRKAVGRFLDGIAQTDEGAHLSGALRALFDGAHRDPDRLAEEYSVNPQGYLLLKKILE</sequence>
<keyword evidence="4" id="KW-0472">Membrane</keyword>
<evidence type="ECO:0000256" key="1">
    <source>
        <dbReference type="ARBA" id="ARBA00022737"/>
    </source>
</evidence>
<keyword evidence="2" id="KW-0802">TPR repeat</keyword>
<feature type="region of interest" description="Disordered" evidence="3">
    <location>
        <begin position="97"/>
        <end position="125"/>
    </location>
</feature>
<evidence type="ECO:0000256" key="3">
    <source>
        <dbReference type="SAM" id="MobiDB-lite"/>
    </source>
</evidence>
<reference evidence="5" key="1">
    <citation type="submission" date="2019-02" db="EMBL/GenBank/DDBJ databases">
        <authorList>
            <person name="Gruber-Vodicka R. H."/>
            <person name="Seah K. B. B."/>
        </authorList>
    </citation>
    <scope>NUCLEOTIDE SEQUENCE</scope>
    <source>
        <strain evidence="5">BECK_DK47</strain>
    </source>
</reference>
<keyword evidence="4" id="KW-0812">Transmembrane</keyword>
<evidence type="ECO:0000313" key="5">
    <source>
        <dbReference type="EMBL" id="VFJ43803.1"/>
    </source>
</evidence>
<dbReference type="AlphaFoldDB" id="A0A450RXG2"/>
<evidence type="ECO:0000256" key="2">
    <source>
        <dbReference type="ARBA" id="ARBA00022803"/>
    </source>
</evidence>
<dbReference type="PANTHER" id="PTHR45641:SF19">
    <property type="entry name" value="NEPHROCYSTIN-3"/>
    <property type="match status" value="1"/>
</dbReference>
<keyword evidence="4" id="KW-1133">Transmembrane helix</keyword>
<keyword evidence="1" id="KW-0677">Repeat</keyword>
<dbReference type="EMBL" id="CAADEX010000006">
    <property type="protein sequence ID" value="VFJ43803.1"/>
    <property type="molecule type" value="Genomic_DNA"/>
</dbReference>
<dbReference type="InterPro" id="IPR019734">
    <property type="entry name" value="TPR_rpt"/>
</dbReference>
<dbReference type="PANTHER" id="PTHR45641">
    <property type="entry name" value="TETRATRICOPEPTIDE REPEAT PROTEIN (AFU_ORTHOLOGUE AFUA_6G03870)"/>
    <property type="match status" value="1"/>
</dbReference>
<accession>A0A450RXG2</accession>
<evidence type="ECO:0000256" key="4">
    <source>
        <dbReference type="SAM" id="Phobius"/>
    </source>
</evidence>
<dbReference type="InterPro" id="IPR011990">
    <property type="entry name" value="TPR-like_helical_dom_sf"/>
</dbReference>
<dbReference type="Pfam" id="PF13424">
    <property type="entry name" value="TPR_12"/>
    <property type="match status" value="2"/>
</dbReference>
<dbReference type="SUPFAM" id="SSF48452">
    <property type="entry name" value="TPR-like"/>
    <property type="match status" value="2"/>
</dbReference>
<gene>
    <name evidence="5" type="ORF">BECKDK2373B_GA0170837_100658</name>
</gene>
<protein>
    <submittedName>
        <fullName evidence="5">Tetratricopeptide repeat-containing protein</fullName>
    </submittedName>
</protein>
<proteinExistence type="predicted"/>
<dbReference type="Gene3D" id="1.25.40.10">
    <property type="entry name" value="Tetratricopeptide repeat domain"/>
    <property type="match status" value="2"/>
</dbReference>
<name>A0A450RXG2_9GAMM</name>